<dbReference type="PROSITE" id="PS50921">
    <property type="entry name" value="ANTAR"/>
    <property type="match status" value="1"/>
</dbReference>
<dbReference type="Proteomes" id="UP000715965">
    <property type="component" value="Unassembled WGS sequence"/>
</dbReference>
<dbReference type="InterPro" id="IPR005561">
    <property type="entry name" value="ANTAR"/>
</dbReference>
<accession>A0ABR9S9E2</accession>
<keyword evidence="3" id="KW-1185">Reference proteome</keyword>
<feature type="domain" description="ANTAR" evidence="1">
    <location>
        <begin position="334"/>
        <end position="395"/>
    </location>
</feature>
<dbReference type="SMART" id="SM01012">
    <property type="entry name" value="ANTAR"/>
    <property type="match status" value="1"/>
</dbReference>
<comment type="caution">
    <text evidence="2">The sequence shown here is derived from an EMBL/GenBank/DDBJ whole genome shotgun (WGS) entry which is preliminary data.</text>
</comment>
<evidence type="ECO:0000313" key="2">
    <source>
        <dbReference type="EMBL" id="MBE7938951.1"/>
    </source>
</evidence>
<dbReference type="RefSeq" id="WP_193778504.1">
    <property type="nucleotide sequence ID" value="NZ_JADDOJ010000001.1"/>
</dbReference>
<protein>
    <submittedName>
        <fullName evidence="2">Nitrate- and nitrite sensing domain-containing protein</fullName>
    </submittedName>
</protein>
<gene>
    <name evidence="2" type="ORF">IM725_00015</name>
</gene>
<proteinExistence type="predicted"/>
<dbReference type="Gene3D" id="1.10.10.10">
    <property type="entry name" value="Winged helix-like DNA-binding domain superfamily/Winged helix DNA-binding domain"/>
    <property type="match status" value="1"/>
</dbReference>
<evidence type="ECO:0000313" key="3">
    <source>
        <dbReference type="Proteomes" id="UP000715965"/>
    </source>
</evidence>
<dbReference type="SUPFAM" id="SSF52172">
    <property type="entry name" value="CheY-like"/>
    <property type="match status" value="1"/>
</dbReference>
<name>A0ABR9S9E2_9BURK</name>
<dbReference type="Pfam" id="PF08376">
    <property type="entry name" value="NIT"/>
    <property type="match status" value="1"/>
</dbReference>
<sequence>MKSGLQFLLAARRSEITELERLSRSSALVGAVGALTHAVQRERGITNVFLASGGERFGPLRLEQIAQTDGLRQPVLDAFEALDSGPDHHPNGARLFNRIAGVMHELDGLAALRAQVAQQRMTPRAATEAYSRLVGGLLAVVFEAADSAGDPAIARALVALFNFMQGKEFAGQERAHGAAVFASLHIDAPQVARWRHLVELQQQAFDVFRDFADPALASVAQGQQPPGNDAEVERLRHVGWTLGQLAMDEGLASRWYDAMTARIDAMRATEELLASHLRSLCAHKIEEARALLQDEAALLAGSAAAPGAGDLPARLAPQLERSVLALVQEQSQRLQAMGEELEAVRATLNERKLIERAKGVLMAHRQLSEEDAYKLMRQMAMNQKRRIGDVAEALLSMAEVLPGKPR</sequence>
<evidence type="ECO:0000259" key="1">
    <source>
        <dbReference type="PROSITE" id="PS50921"/>
    </source>
</evidence>
<dbReference type="InterPro" id="IPR036388">
    <property type="entry name" value="WH-like_DNA-bd_sf"/>
</dbReference>
<dbReference type="InterPro" id="IPR013587">
    <property type="entry name" value="Nitrate/nitrite_sensing"/>
</dbReference>
<organism evidence="2 3">
    <name type="scientific">Ramlibacter aquaticus</name>
    <dbReference type="NCBI Taxonomy" id="2780094"/>
    <lineage>
        <taxon>Bacteria</taxon>
        <taxon>Pseudomonadati</taxon>
        <taxon>Pseudomonadota</taxon>
        <taxon>Betaproteobacteria</taxon>
        <taxon>Burkholderiales</taxon>
        <taxon>Comamonadaceae</taxon>
        <taxon>Ramlibacter</taxon>
    </lineage>
</organism>
<dbReference type="InterPro" id="IPR011006">
    <property type="entry name" value="CheY-like_superfamily"/>
</dbReference>
<reference evidence="2 3" key="1">
    <citation type="submission" date="2020-10" db="EMBL/GenBank/DDBJ databases">
        <title>Draft genome of Ramlibacter aquaticus LMG 30558.</title>
        <authorList>
            <person name="Props R."/>
        </authorList>
    </citation>
    <scope>NUCLEOTIDE SEQUENCE [LARGE SCALE GENOMIC DNA]</scope>
    <source>
        <strain evidence="2 3">LMG 30558</strain>
    </source>
</reference>
<dbReference type="EMBL" id="JADDOJ010000001">
    <property type="protein sequence ID" value="MBE7938951.1"/>
    <property type="molecule type" value="Genomic_DNA"/>
</dbReference>
<dbReference type="Pfam" id="PF03861">
    <property type="entry name" value="ANTAR"/>
    <property type="match status" value="1"/>
</dbReference>